<name>U5PTC3_9CAUD</name>
<proteinExistence type="predicted"/>
<dbReference type="RefSeq" id="YP_008770649.1">
    <property type="nucleotide sequence ID" value="NC_022766.1"/>
</dbReference>
<sequence>MFNSKTFTFDNNKCEGAREALKSNEQTTHILQTVLSWLGVHMIGQPLFNA</sequence>
<gene>
    <name evidence="1" type="ORF">Glittering_13</name>
</gene>
<organism evidence="1 2">
    <name type="scientific">Bacillus phage Glittering</name>
    <dbReference type="NCBI Taxonomy" id="2884421"/>
    <lineage>
        <taxon>Viruses</taxon>
        <taxon>Duplodnaviria</taxon>
        <taxon>Heunggongvirae</taxon>
        <taxon>Uroviricota</taxon>
        <taxon>Caudoviricetes</taxon>
        <taxon>Ehrlichviridae</taxon>
        <taxon>Andromedavirus</taxon>
        <taxon>Andromedavirus glittering</taxon>
    </lineage>
</organism>
<evidence type="ECO:0000313" key="1">
    <source>
        <dbReference type="EMBL" id="AGY47200.1"/>
    </source>
</evidence>
<accession>U5PTC3</accession>
<protein>
    <submittedName>
        <fullName evidence="1">Uncharacterized protein</fullName>
    </submittedName>
</protein>
<dbReference type="EMBL" id="KF669651">
    <property type="protein sequence ID" value="AGY47200.1"/>
    <property type="molecule type" value="Genomic_DNA"/>
</dbReference>
<keyword evidence="2" id="KW-1185">Reference proteome</keyword>
<dbReference type="GeneID" id="17959403"/>
<dbReference type="KEGG" id="vg:17959403"/>
<dbReference type="Proteomes" id="UP000017647">
    <property type="component" value="Segment"/>
</dbReference>
<reference evidence="1 2" key="1">
    <citation type="journal article" date="2013" name="Genome Announc.">
        <title>Complete Genome of Bacillus pumilus Siphophage Glittering.</title>
        <authorList>
            <person name="Matthew S.P."/>
            <person name="Decker S.L."/>
            <person name="Chamakura K.R."/>
            <person name="Kuty Everett G.F."/>
        </authorList>
    </citation>
    <scope>NUCLEOTIDE SEQUENCE [LARGE SCALE GENOMIC DNA]</scope>
</reference>
<evidence type="ECO:0000313" key="2">
    <source>
        <dbReference type="Proteomes" id="UP000017647"/>
    </source>
</evidence>